<evidence type="ECO:0000313" key="2">
    <source>
        <dbReference type="EMBL" id="GHD34108.1"/>
    </source>
</evidence>
<dbReference type="AlphaFoldDB" id="A0A919CL82"/>
<dbReference type="GO" id="GO:0008999">
    <property type="term" value="F:protein-N-terminal-alanine acetyltransferase activity"/>
    <property type="evidence" value="ECO:0007669"/>
    <property type="project" value="TreeGrafter"/>
</dbReference>
<dbReference type="PANTHER" id="PTHR43441:SF10">
    <property type="entry name" value="ACETYLTRANSFERASE"/>
    <property type="match status" value="1"/>
</dbReference>
<dbReference type="Proteomes" id="UP000654947">
    <property type="component" value="Unassembled WGS sequence"/>
</dbReference>
<dbReference type="PROSITE" id="PS51186">
    <property type="entry name" value="GNAT"/>
    <property type="match status" value="1"/>
</dbReference>
<gene>
    <name evidence="2" type="ORF">GCM10007147_39400</name>
</gene>
<reference evidence="2 3" key="1">
    <citation type="journal article" date="2014" name="Int. J. Syst. Evol. Microbiol.">
        <title>Complete genome sequence of Corynebacterium casei LMG S-19264T (=DSM 44701T), isolated from a smear-ripened cheese.</title>
        <authorList>
            <consortium name="US DOE Joint Genome Institute (JGI-PGF)"/>
            <person name="Walter F."/>
            <person name="Albersmeier A."/>
            <person name="Kalinowski J."/>
            <person name="Ruckert C."/>
        </authorList>
    </citation>
    <scope>NUCLEOTIDE SEQUENCE [LARGE SCALE GENOMIC DNA]</scope>
    <source>
        <strain evidence="2 3">KCTC 19473</strain>
    </source>
</reference>
<proteinExistence type="predicted"/>
<dbReference type="GO" id="GO:0005737">
    <property type="term" value="C:cytoplasm"/>
    <property type="evidence" value="ECO:0007669"/>
    <property type="project" value="TreeGrafter"/>
</dbReference>
<dbReference type="EMBL" id="BMXL01000029">
    <property type="protein sequence ID" value="GHD34108.1"/>
    <property type="molecule type" value="Genomic_DNA"/>
</dbReference>
<dbReference type="Pfam" id="PF13302">
    <property type="entry name" value="Acetyltransf_3"/>
    <property type="match status" value="1"/>
</dbReference>
<dbReference type="GO" id="GO:1990189">
    <property type="term" value="F:protein N-terminal-serine acetyltransferase activity"/>
    <property type="evidence" value="ECO:0007669"/>
    <property type="project" value="TreeGrafter"/>
</dbReference>
<dbReference type="PANTHER" id="PTHR43441">
    <property type="entry name" value="RIBOSOMAL-PROTEIN-SERINE ACETYLTRANSFERASE"/>
    <property type="match status" value="1"/>
</dbReference>
<comment type="caution">
    <text evidence="2">The sequence shown here is derived from an EMBL/GenBank/DDBJ whole genome shotgun (WGS) entry which is preliminary data.</text>
</comment>
<accession>A0A919CL82</accession>
<evidence type="ECO:0000259" key="1">
    <source>
        <dbReference type="PROSITE" id="PS51186"/>
    </source>
</evidence>
<feature type="domain" description="N-acetyltransferase" evidence="1">
    <location>
        <begin position="20"/>
        <end position="190"/>
    </location>
</feature>
<dbReference type="InterPro" id="IPR051908">
    <property type="entry name" value="Ribosomal_N-acetyltransferase"/>
</dbReference>
<dbReference type="SUPFAM" id="SSF55729">
    <property type="entry name" value="Acyl-CoA N-acyltransferases (Nat)"/>
    <property type="match status" value="1"/>
</dbReference>
<keyword evidence="3" id="KW-1185">Reference proteome</keyword>
<dbReference type="InterPro" id="IPR016181">
    <property type="entry name" value="Acyl_CoA_acyltransferase"/>
</dbReference>
<organism evidence="2 3">
    <name type="scientific">Nocardiopsis kunsanensis</name>
    <dbReference type="NCBI Taxonomy" id="141693"/>
    <lineage>
        <taxon>Bacteria</taxon>
        <taxon>Bacillati</taxon>
        <taxon>Actinomycetota</taxon>
        <taxon>Actinomycetes</taxon>
        <taxon>Streptosporangiales</taxon>
        <taxon>Nocardiopsidaceae</taxon>
        <taxon>Nocardiopsis</taxon>
    </lineage>
</organism>
<dbReference type="Gene3D" id="3.40.630.30">
    <property type="match status" value="1"/>
</dbReference>
<dbReference type="RefSeq" id="WP_017576890.1">
    <property type="nucleotide sequence ID" value="NZ_BMXL01000029.1"/>
</dbReference>
<evidence type="ECO:0000313" key="3">
    <source>
        <dbReference type="Proteomes" id="UP000654947"/>
    </source>
</evidence>
<dbReference type="InterPro" id="IPR000182">
    <property type="entry name" value="GNAT_dom"/>
</dbReference>
<protein>
    <submittedName>
        <fullName evidence="2">Acetyltransferase</fullName>
    </submittedName>
</protein>
<name>A0A919CL82_9ACTN</name>
<sequence length="193" mass="21906">MSEHQEKRVLPSVVLETERLRLRAFLEDDIEDVLATCSDPDLQRWLPLPSPDTPYTRKDAEAWCREVAPGIRTRGEGQQWAVTDAGSGRLVASIGLVRIDWAAMKAEIGYWTCPWARKRGYMTEATVAVSRWSLDQGFHRIEIKAATENLPSRRIPERTGYTFEGVERSSMPNHGGHREDMAVYSLLPSDPRP</sequence>